<reference evidence="2 3" key="1">
    <citation type="submission" date="2019-09" db="EMBL/GenBank/DDBJ databases">
        <authorList>
            <person name="Valk L.C."/>
        </authorList>
    </citation>
    <scope>NUCLEOTIDE SEQUENCE [LARGE SCALE GENOMIC DNA]</scope>
    <source>
        <strain evidence="2">GalUA</strain>
    </source>
</reference>
<evidence type="ECO:0000259" key="1">
    <source>
        <dbReference type="Pfam" id="PF06114"/>
    </source>
</evidence>
<dbReference type="AlphaFoldDB" id="A0A7V7QIU3"/>
<dbReference type="OrthoDB" id="9816277at2"/>
<keyword evidence="3" id="KW-1185">Reference proteome</keyword>
<dbReference type="Proteomes" id="UP000461768">
    <property type="component" value="Unassembled WGS sequence"/>
</dbReference>
<organism evidence="2 3">
    <name type="scientific">Candidatus Galacturonatibacter soehngenii</name>
    <dbReference type="NCBI Taxonomy" id="2307010"/>
    <lineage>
        <taxon>Bacteria</taxon>
        <taxon>Bacillati</taxon>
        <taxon>Bacillota</taxon>
        <taxon>Clostridia</taxon>
        <taxon>Lachnospirales</taxon>
        <taxon>Lachnospiraceae</taxon>
        <taxon>Candidatus Galacturonatibacter</taxon>
    </lineage>
</organism>
<comment type="caution">
    <text evidence="2">The sequence shown here is derived from an EMBL/GenBank/DDBJ whole genome shotgun (WGS) entry which is preliminary data.</text>
</comment>
<accession>A0A7V7QIU3</accession>
<dbReference type="PANTHER" id="PTHR43236:SF1">
    <property type="entry name" value="BLL7220 PROTEIN"/>
    <property type="match status" value="1"/>
</dbReference>
<gene>
    <name evidence="2" type="ORF">F7O84_14650</name>
</gene>
<protein>
    <submittedName>
        <fullName evidence="2">ImmA/IrrE family metallo-endopeptidase</fullName>
    </submittedName>
</protein>
<dbReference type="InterPro" id="IPR052345">
    <property type="entry name" value="Rad_response_metalloprotease"/>
</dbReference>
<dbReference type="EMBL" id="WAGX01000006">
    <property type="protein sequence ID" value="KAB1436596.1"/>
    <property type="molecule type" value="Genomic_DNA"/>
</dbReference>
<dbReference type="Pfam" id="PF06114">
    <property type="entry name" value="Peptidase_M78"/>
    <property type="match status" value="1"/>
</dbReference>
<dbReference type="InterPro" id="IPR010359">
    <property type="entry name" value="IrrE_HExxH"/>
</dbReference>
<dbReference type="PANTHER" id="PTHR43236">
    <property type="entry name" value="ANTITOXIN HIGA1"/>
    <property type="match status" value="1"/>
</dbReference>
<evidence type="ECO:0000313" key="2">
    <source>
        <dbReference type="EMBL" id="KAB1436596.1"/>
    </source>
</evidence>
<dbReference type="Gene3D" id="1.10.10.2910">
    <property type="match status" value="1"/>
</dbReference>
<name>A0A7V7QIU3_9FIRM</name>
<evidence type="ECO:0000313" key="3">
    <source>
        <dbReference type="Proteomes" id="UP000461768"/>
    </source>
</evidence>
<reference evidence="2 3" key="2">
    <citation type="submission" date="2020-02" db="EMBL/GenBank/DDBJ databases">
        <title>Candidatus Galacturonibacter soehngenii shows hetero-acetogenic catabolism of galacturonic acid but lacks a canonical carbon monoxide dehydrogenase/acetyl-CoA synthase complex.</title>
        <authorList>
            <person name="Diender M."/>
            <person name="Stouten G.R."/>
            <person name="Petersen J.F."/>
            <person name="Nielsen P.H."/>
            <person name="Dueholm M.S."/>
            <person name="Pronk J.T."/>
            <person name="Van Loosdrecht M.C.M."/>
        </authorList>
    </citation>
    <scope>NUCLEOTIDE SEQUENCE [LARGE SCALE GENOMIC DNA]</scope>
    <source>
        <strain evidence="2">GalUA</strain>
    </source>
</reference>
<feature type="domain" description="IrrE N-terminal-like" evidence="1">
    <location>
        <begin position="59"/>
        <end position="142"/>
    </location>
</feature>
<proteinExistence type="predicted"/>
<sequence length="231" mass="27659">MDRKYIDEKILEVFQTCNIKSFPLNFDVIFKYYNITCFPYTYKDENFREFCLKMSDDAFCWKGLILYNEKVIPGRLNFSFAHELGHIVLQHSQNRSKNIEQEANYFASRLLAPRIAIYYAKCKNLNDVSNLFGLTNEAADYAFQDFRRWHRHITYHKMNEIDKAMYLHFYDEKHKKFVYSIKECGICGRQLINFSESSCLSHHIDRTLYEQPDPLEQSLLIAENKWLYGDL</sequence>